<organism evidence="1 2">
    <name type="scientific">Dryococelus australis</name>
    <dbReference type="NCBI Taxonomy" id="614101"/>
    <lineage>
        <taxon>Eukaryota</taxon>
        <taxon>Metazoa</taxon>
        <taxon>Ecdysozoa</taxon>
        <taxon>Arthropoda</taxon>
        <taxon>Hexapoda</taxon>
        <taxon>Insecta</taxon>
        <taxon>Pterygota</taxon>
        <taxon>Neoptera</taxon>
        <taxon>Polyneoptera</taxon>
        <taxon>Phasmatodea</taxon>
        <taxon>Verophasmatodea</taxon>
        <taxon>Anareolatae</taxon>
        <taxon>Phasmatidae</taxon>
        <taxon>Eurycanthinae</taxon>
        <taxon>Dryococelus</taxon>
    </lineage>
</organism>
<accession>A0ABQ9GAU1</accession>
<comment type="caution">
    <text evidence="1">The sequence shown here is derived from an EMBL/GenBank/DDBJ whole genome shotgun (WGS) entry which is preliminary data.</text>
</comment>
<evidence type="ECO:0000313" key="2">
    <source>
        <dbReference type="Proteomes" id="UP001159363"/>
    </source>
</evidence>
<protein>
    <submittedName>
        <fullName evidence="1">Uncharacterized protein</fullName>
    </submittedName>
</protein>
<proteinExistence type="predicted"/>
<dbReference type="Proteomes" id="UP001159363">
    <property type="component" value="Chromosome 13"/>
</dbReference>
<evidence type="ECO:0000313" key="1">
    <source>
        <dbReference type="EMBL" id="KAJ8869388.1"/>
    </source>
</evidence>
<gene>
    <name evidence="1" type="ORF">PR048_030964</name>
</gene>
<keyword evidence="2" id="KW-1185">Reference proteome</keyword>
<dbReference type="EMBL" id="JARBHB010000014">
    <property type="protein sequence ID" value="KAJ8869388.1"/>
    <property type="molecule type" value="Genomic_DNA"/>
</dbReference>
<name>A0ABQ9GAU1_9NEOP</name>
<reference evidence="1 2" key="1">
    <citation type="submission" date="2023-02" db="EMBL/GenBank/DDBJ databases">
        <title>LHISI_Scaffold_Assembly.</title>
        <authorList>
            <person name="Stuart O.P."/>
            <person name="Cleave R."/>
            <person name="Magrath M.J.L."/>
            <person name="Mikheyev A.S."/>
        </authorList>
    </citation>
    <scope>NUCLEOTIDE SEQUENCE [LARGE SCALE GENOMIC DNA]</scope>
    <source>
        <strain evidence="1">Daus_M_001</strain>
        <tissue evidence="1">Leg muscle</tissue>
    </source>
</reference>
<sequence length="440" mass="49098">MCQVLTREVDEGIVVNTGVFLRPWRRDEEMWVRAGLPQGRTNQQVPSHGKPRSKSLWEALPFSRARFSSGVFCEHSPGKDSTTAYLTPINVAVFHRLVRRARLLCNIQLLCIMHERCYICVCRMSAPLSYQKLQHSSAIQISGLQGSRSSKILPCEVIGQFKQRDATPNSQALSCKRGKGPYACTRSPPAKANRAQYPAGSPDFRKRESCWTMPLVGGSSRGSLASPAPSFRRHSIVTSIILIRSQYLAVKGHPNLLTHPSHVCLLLGTRVCRKCHRQFGKIARDDSRFWSETLQVSQLQASPARWAPAKSRAYCPAEHTCKQKLHTSTGAQLGHQPIALARKKALFALALASDLVQHRSPDIGECNTMSGAFCHRSIRPRRRLEMRECPTVANSRLISVYGYIKQNGLYVSNSHQHRATGKAAICVDARFWNCTAATMI</sequence>